<dbReference type="SUPFAM" id="SSF46938">
    <property type="entry name" value="CRAL/TRIO N-terminal domain"/>
    <property type="match status" value="1"/>
</dbReference>
<proteinExistence type="predicted"/>
<evidence type="ECO:0000313" key="2">
    <source>
        <dbReference type="EMBL" id="KRT79365.1"/>
    </source>
</evidence>
<dbReference type="EMBL" id="LJIG01022665">
    <property type="protein sequence ID" value="KRT79365.1"/>
    <property type="molecule type" value="Genomic_DNA"/>
</dbReference>
<dbReference type="GO" id="GO:0016020">
    <property type="term" value="C:membrane"/>
    <property type="evidence" value="ECO:0007669"/>
    <property type="project" value="TreeGrafter"/>
</dbReference>
<dbReference type="OrthoDB" id="1434354at2759"/>
<dbReference type="PANTHER" id="PTHR10174">
    <property type="entry name" value="ALPHA-TOCOPHEROL TRANSFER PROTEIN-RELATED"/>
    <property type="match status" value="1"/>
</dbReference>
<evidence type="ECO:0000313" key="3">
    <source>
        <dbReference type="Proteomes" id="UP000051574"/>
    </source>
</evidence>
<dbReference type="SUPFAM" id="SSF52087">
    <property type="entry name" value="CRAL/TRIO domain"/>
    <property type="match status" value="1"/>
</dbReference>
<dbReference type="AlphaFoldDB" id="A0A0T6AWY7"/>
<dbReference type="PANTHER" id="PTHR10174:SF166">
    <property type="entry name" value="LD40136P"/>
    <property type="match status" value="1"/>
</dbReference>
<keyword evidence="3" id="KW-1185">Reference proteome</keyword>
<dbReference type="CDD" id="cd00170">
    <property type="entry name" value="SEC14"/>
    <property type="match status" value="1"/>
</dbReference>
<dbReference type="InterPro" id="IPR011074">
    <property type="entry name" value="CRAL/TRIO_N_dom"/>
</dbReference>
<protein>
    <submittedName>
        <fullName evidence="2">CRAL-TRIO domain containing protein</fullName>
    </submittedName>
</protein>
<accession>A0A0T6AWY7</accession>
<dbReference type="InterPro" id="IPR036273">
    <property type="entry name" value="CRAL/TRIO_N_dom_sf"/>
</dbReference>
<dbReference type="SMART" id="SM01100">
    <property type="entry name" value="CRAL_TRIO_N"/>
    <property type="match status" value="1"/>
</dbReference>
<evidence type="ECO:0000259" key="1">
    <source>
        <dbReference type="SMART" id="SM01100"/>
    </source>
</evidence>
<dbReference type="GO" id="GO:1902936">
    <property type="term" value="F:phosphatidylinositol bisphosphate binding"/>
    <property type="evidence" value="ECO:0007669"/>
    <property type="project" value="TreeGrafter"/>
</dbReference>
<organism evidence="2 3">
    <name type="scientific">Oryctes borbonicus</name>
    <dbReference type="NCBI Taxonomy" id="1629725"/>
    <lineage>
        <taxon>Eukaryota</taxon>
        <taxon>Metazoa</taxon>
        <taxon>Ecdysozoa</taxon>
        <taxon>Arthropoda</taxon>
        <taxon>Hexapoda</taxon>
        <taxon>Insecta</taxon>
        <taxon>Pterygota</taxon>
        <taxon>Neoptera</taxon>
        <taxon>Endopterygota</taxon>
        <taxon>Coleoptera</taxon>
        <taxon>Polyphaga</taxon>
        <taxon>Scarabaeiformia</taxon>
        <taxon>Scarabaeidae</taxon>
        <taxon>Dynastinae</taxon>
        <taxon>Oryctes</taxon>
    </lineage>
</organism>
<dbReference type="Gene3D" id="1.10.8.20">
    <property type="entry name" value="N-terminal domain of phosphatidylinositol transfer protein sec14p"/>
    <property type="match status" value="1"/>
</dbReference>
<dbReference type="InterPro" id="IPR001251">
    <property type="entry name" value="CRAL-TRIO_dom"/>
</dbReference>
<gene>
    <name evidence="2" type="ORF">AMK59_7108</name>
</gene>
<dbReference type="PRINTS" id="PR00180">
    <property type="entry name" value="CRETINALDHBP"/>
</dbReference>
<reference evidence="2 3" key="1">
    <citation type="submission" date="2015-09" db="EMBL/GenBank/DDBJ databases">
        <title>Draft genome of the scarab beetle Oryctes borbonicus.</title>
        <authorList>
            <person name="Meyer J.M."/>
            <person name="Markov G.V."/>
            <person name="Baskaran P."/>
            <person name="Herrmann M."/>
            <person name="Sommer R.J."/>
            <person name="Roedelsperger C."/>
        </authorList>
    </citation>
    <scope>NUCLEOTIDE SEQUENCE [LARGE SCALE GENOMIC DNA]</scope>
    <source>
        <strain evidence="2">OB123</strain>
        <tissue evidence="2">Whole animal</tissue>
    </source>
</reference>
<dbReference type="InterPro" id="IPR036865">
    <property type="entry name" value="CRAL-TRIO_dom_sf"/>
</dbReference>
<dbReference type="Gene3D" id="3.40.525.10">
    <property type="entry name" value="CRAL-TRIO lipid binding domain"/>
    <property type="match status" value="1"/>
</dbReference>
<sequence length="221" mass="25621">MGLGGQENTVEEYVCRLPEETRKVALEELREDDTIREQSLEQMREWISKSANIKNCRTDAPFLLRFLRTKKYSVPLACEMLERYLIVRQLHPDWFQKLDCDDPEIADIIDGGYLIALPEKDKGRTVIFSCAGRFDPHRYTAALMIRVHSVITETLMDDEENQVNGYTYINDEAGLKMAHVSLFSPTDIRNVIKCIQHSSPMRHKQNHFLNISPSAIKLMEF</sequence>
<dbReference type="Proteomes" id="UP000051574">
    <property type="component" value="Unassembled WGS sequence"/>
</dbReference>
<feature type="domain" description="CRAL/TRIO N-terminal" evidence="1">
    <location>
        <begin position="59"/>
        <end position="84"/>
    </location>
</feature>
<comment type="caution">
    <text evidence="2">The sequence shown here is derived from an EMBL/GenBank/DDBJ whole genome shotgun (WGS) entry which is preliminary data.</text>
</comment>
<feature type="non-terminal residue" evidence="2">
    <location>
        <position position="221"/>
    </location>
</feature>
<name>A0A0T6AWY7_9SCAR</name>
<dbReference type="Pfam" id="PF00650">
    <property type="entry name" value="CRAL_TRIO"/>
    <property type="match status" value="1"/>
</dbReference>